<reference evidence="1" key="2">
    <citation type="journal article" date="2022" name="New Phytol.">
        <title>Evolutionary transition to the ectomycorrhizal habit in the genomes of a hyperdiverse lineage of mushroom-forming fungi.</title>
        <authorList>
            <person name="Looney B."/>
            <person name="Miyauchi S."/>
            <person name="Morin E."/>
            <person name="Drula E."/>
            <person name="Courty P.E."/>
            <person name="Kohler A."/>
            <person name="Kuo A."/>
            <person name="LaButti K."/>
            <person name="Pangilinan J."/>
            <person name="Lipzen A."/>
            <person name="Riley R."/>
            <person name="Andreopoulos W."/>
            <person name="He G."/>
            <person name="Johnson J."/>
            <person name="Nolan M."/>
            <person name="Tritt A."/>
            <person name="Barry K.W."/>
            <person name="Grigoriev I.V."/>
            <person name="Nagy L.G."/>
            <person name="Hibbett D."/>
            <person name="Henrissat B."/>
            <person name="Matheny P.B."/>
            <person name="Labbe J."/>
            <person name="Martin F.M."/>
        </authorList>
    </citation>
    <scope>NUCLEOTIDE SEQUENCE</scope>
    <source>
        <strain evidence="1">HHB10654</strain>
    </source>
</reference>
<proteinExistence type="predicted"/>
<evidence type="ECO:0000313" key="1">
    <source>
        <dbReference type="EMBL" id="KAI0062496.1"/>
    </source>
</evidence>
<organism evidence="1 2">
    <name type="scientific">Artomyces pyxidatus</name>
    <dbReference type="NCBI Taxonomy" id="48021"/>
    <lineage>
        <taxon>Eukaryota</taxon>
        <taxon>Fungi</taxon>
        <taxon>Dikarya</taxon>
        <taxon>Basidiomycota</taxon>
        <taxon>Agaricomycotina</taxon>
        <taxon>Agaricomycetes</taxon>
        <taxon>Russulales</taxon>
        <taxon>Auriscalpiaceae</taxon>
        <taxon>Artomyces</taxon>
    </lineage>
</organism>
<dbReference type="EMBL" id="MU277207">
    <property type="protein sequence ID" value="KAI0062496.1"/>
    <property type="molecule type" value="Genomic_DNA"/>
</dbReference>
<gene>
    <name evidence="1" type="ORF">BV25DRAFT_1870267</name>
</gene>
<reference evidence="1" key="1">
    <citation type="submission" date="2021-03" db="EMBL/GenBank/DDBJ databases">
        <authorList>
            <consortium name="DOE Joint Genome Institute"/>
            <person name="Ahrendt S."/>
            <person name="Looney B.P."/>
            <person name="Miyauchi S."/>
            <person name="Morin E."/>
            <person name="Drula E."/>
            <person name="Courty P.E."/>
            <person name="Chicoki N."/>
            <person name="Fauchery L."/>
            <person name="Kohler A."/>
            <person name="Kuo A."/>
            <person name="Labutti K."/>
            <person name="Pangilinan J."/>
            <person name="Lipzen A."/>
            <person name="Riley R."/>
            <person name="Andreopoulos W."/>
            <person name="He G."/>
            <person name="Johnson J."/>
            <person name="Barry K.W."/>
            <person name="Grigoriev I.V."/>
            <person name="Nagy L."/>
            <person name="Hibbett D."/>
            <person name="Henrissat B."/>
            <person name="Matheny P.B."/>
            <person name="Labbe J."/>
            <person name="Martin F."/>
        </authorList>
    </citation>
    <scope>NUCLEOTIDE SEQUENCE</scope>
    <source>
        <strain evidence="1">HHB10654</strain>
    </source>
</reference>
<accession>A0ACB8T3C0</accession>
<comment type="caution">
    <text evidence="1">The sequence shown here is derived from an EMBL/GenBank/DDBJ whole genome shotgun (WGS) entry which is preliminary data.</text>
</comment>
<keyword evidence="2" id="KW-1185">Reference proteome</keyword>
<evidence type="ECO:0000313" key="2">
    <source>
        <dbReference type="Proteomes" id="UP000814140"/>
    </source>
</evidence>
<protein>
    <submittedName>
        <fullName evidence="1">Uncharacterized protein</fullName>
    </submittedName>
</protein>
<name>A0ACB8T3C0_9AGAM</name>
<dbReference type="Proteomes" id="UP000814140">
    <property type="component" value="Unassembled WGS sequence"/>
</dbReference>
<sequence length="241" mass="27096">MSLFKIPLLLVSSTLVWKAFTPPSLSRSPPTEKIQPQRGGIEQFVGSFVLYHAYTFKVQYCLGCLCEIALVLACNSPHLSIVYPTISTLTAYADFASMIRITPHFLAGFALVVVGAVLRLACYRELGRQFTFELVLRDKHQLITTGPYSFVRHPSYTGLFCLFVGGALVLFGHGSWFWEGGAMNTPVGSLYFAVWVLWRAVSAVNLLVRTVSEDRFLKEAFGNEWVEWETTTPYKVVPFIY</sequence>